<reference evidence="1 2" key="1">
    <citation type="submission" date="2019-08" db="EMBL/GenBank/DDBJ databases">
        <title>In-depth cultivation of the pig gut microbiome towards novel bacterial diversity and tailored functional studies.</title>
        <authorList>
            <person name="Wylensek D."/>
            <person name="Hitch T.C.A."/>
            <person name="Clavel T."/>
        </authorList>
    </citation>
    <scope>NUCLEOTIDE SEQUENCE [LARGE SCALE GENOMIC DNA]</scope>
    <source>
        <strain evidence="1 2">Oil+RF-744-WCA-WT-13</strain>
    </source>
</reference>
<dbReference type="AlphaFoldDB" id="A0A7X2P7B3"/>
<organism evidence="1 2">
    <name type="scientific">Bilifractor porci</name>
    <dbReference type="NCBI Taxonomy" id="2606636"/>
    <lineage>
        <taxon>Bacteria</taxon>
        <taxon>Bacillati</taxon>
        <taxon>Bacillota</taxon>
        <taxon>Clostridia</taxon>
        <taxon>Lachnospirales</taxon>
        <taxon>Lachnospiraceae</taxon>
        <taxon>Bilifractor</taxon>
    </lineage>
</organism>
<dbReference type="RefSeq" id="WP_154457369.1">
    <property type="nucleotide sequence ID" value="NZ_VUMV01000002.1"/>
</dbReference>
<evidence type="ECO:0000313" key="1">
    <source>
        <dbReference type="EMBL" id="MST81570.1"/>
    </source>
</evidence>
<evidence type="ECO:0000313" key="2">
    <source>
        <dbReference type="Proteomes" id="UP000466864"/>
    </source>
</evidence>
<protein>
    <submittedName>
        <fullName evidence="1">Uncharacterized protein</fullName>
    </submittedName>
</protein>
<accession>A0A7X2P7B3</accession>
<dbReference type="Proteomes" id="UP000466864">
    <property type="component" value="Unassembled WGS sequence"/>
</dbReference>
<name>A0A7X2P7B3_9FIRM</name>
<comment type="caution">
    <text evidence="1">The sequence shown here is derived from an EMBL/GenBank/DDBJ whole genome shotgun (WGS) entry which is preliminary data.</text>
</comment>
<dbReference type="EMBL" id="VUMV01000002">
    <property type="protein sequence ID" value="MST81570.1"/>
    <property type="molecule type" value="Genomic_DNA"/>
</dbReference>
<proteinExistence type="predicted"/>
<keyword evidence="2" id="KW-1185">Reference proteome</keyword>
<gene>
    <name evidence="1" type="ORF">FYJ60_04505</name>
</gene>
<sequence>MNKQQRNYAMAKSHLQLCEDREHEQEAAYIRDNGITNEDGTTPERIWMIEDETVFDLACAGYDGSRYDLTEDTAEARKQLRAAENDLIDFGLDLLRRTHPKQADTLEAHRNDYNIREKLIDLSFKLDTRTIK</sequence>